<evidence type="ECO:0000313" key="2">
    <source>
        <dbReference type="Proteomes" id="UP000315423"/>
    </source>
</evidence>
<name>A0AC61SAP9_9EURY</name>
<organism evidence="1 2">
    <name type="scientific">Candidatus Methanomarinus sp</name>
    <dbReference type="NCBI Taxonomy" id="3386244"/>
    <lineage>
        <taxon>Archaea</taxon>
        <taxon>Methanobacteriati</taxon>
        <taxon>Methanobacteriota</taxon>
        <taxon>Stenosarchaea group</taxon>
        <taxon>Methanomicrobia</taxon>
        <taxon>Methanosarcinales</taxon>
        <taxon>ANME-2 cluster</taxon>
        <taxon>Candidatus Methanocomedenaceae</taxon>
        <taxon>Candidatus Methanomarinus</taxon>
    </lineage>
</organism>
<proteinExistence type="predicted"/>
<accession>A0AC61SAP9</accession>
<comment type="caution">
    <text evidence="1">The sequence shown here is derived from an EMBL/GenBank/DDBJ whole genome shotgun (WGS) entry which is preliminary data.</text>
</comment>
<dbReference type="Proteomes" id="UP000315423">
    <property type="component" value="Unassembled WGS sequence"/>
</dbReference>
<evidence type="ECO:0000313" key="1">
    <source>
        <dbReference type="EMBL" id="TKY91863.1"/>
    </source>
</evidence>
<gene>
    <name evidence="1" type="ORF">C5S46_03625</name>
</gene>
<sequence>MTIVALPLRTNTKKDQNFNPFVSIIVPTYNEEKFIETRIKNLYDLDYPKEQYEIIVIDSGSTDCTSQIMINLIKKKGQNEPELKLLTQKNRRGKASAINLGKDHSNGDILLVTDANSVFIKEVLKEIMPHFKDPKIGAVGGRYCVANPEHSLTFSESFYWQLEYIMRKGEALISSAITFHGEINAWRKDLVCIDTSMLSEDLDITLQINRSGYKVEYEPNAVVYEPSAITVRDQIKQRKRTSIGTILCIIKHLSYFIPPHDIYSLFIFPSHRILPIFSPFILLAIPILYILVWNVKIIILHIVFTLAVFCCVFFLLIFLNSKIIKNTPAFSLSISSIFKIAYYVLLNEYLIILAWKDLILKRYTVLWDKAESTRV</sequence>
<dbReference type="EMBL" id="QYBA01000117">
    <property type="protein sequence ID" value="TKY91863.1"/>
    <property type="molecule type" value="Genomic_DNA"/>
</dbReference>
<reference evidence="1" key="1">
    <citation type="submission" date="2018-09" db="EMBL/GenBank/DDBJ databases">
        <title>A genomic encyclopedia of anaerobic methanotrophic archaea.</title>
        <authorList>
            <person name="Skennerton C.T."/>
            <person name="Chadwick G.L."/>
            <person name="Laso-Perez R."/>
            <person name="Leu A.O."/>
            <person name="Speth D.R."/>
            <person name="Yu H."/>
            <person name="Morgan-Lang C."/>
            <person name="Hatzenpichler R."/>
            <person name="Goudeau D."/>
            <person name="Malmstrom R."/>
            <person name="Woyke T."/>
            <person name="Hallam S."/>
            <person name="Tyson G.W."/>
            <person name="Wegener G."/>
            <person name="Boetius A."/>
            <person name="Orphan V.J."/>
        </authorList>
    </citation>
    <scope>NUCLEOTIDE SEQUENCE</scope>
    <source>
        <strain evidence="1">CONS3730D10UFb2</strain>
    </source>
</reference>
<protein>
    <submittedName>
        <fullName evidence="1">Glycosyltransferase</fullName>
    </submittedName>
</protein>